<protein>
    <recommendedName>
        <fullName evidence="7">Cx9C motif-containing protein 4</fullName>
    </recommendedName>
</protein>
<comment type="similarity">
    <text evidence="2">Belongs to the CMC4 family.</text>
</comment>
<dbReference type="Gene3D" id="1.10.287.1130">
    <property type="entry name" value="CytochromE C oxidase copper chaperone"/>
    <property type="match status" value="1"/>
</dbReference>
<dbReference type="InterPro" id="IPR009069">
    <property type="entry name" value="Cys_alpha_HP_mot_SF"/>
</dbReference>
<name>A0A1D1V244_RAMVA</name>
<dbReference type="AlphaFoldDB" id="A0A1D1V244"/>
<comment type="subcellular location">
    <subcellularLocation>
        <location evidence="1">Mitochondrion</location>
    </subcellularLocation>
</comment>
<evidence type="ECO:0000256" key="2">
    <source>
        <dbReference type="ARBA" id="ARBA00009858"/>
    </source>
</evidence>
<keyword evidence="3" id="KW-0496">Mitochondrion</keyword>
<evidence type="ECO:0000256" key="1">
    <source>
        <dbReference type="ARBA" id="ARBA00004173"/>
    </source>
</evidence>
<dbReference type="Proteomes" id="UP000186922">
    <property type="component" value="Unassembled WGS sequence"/>
</dbReference>
<comment type="caution">
    <text evidence="5">The sequence shown here is derived from an EMBL/GenBank/DDBJ whole genome shotgun (WGS) entry which is preliminary data.</text>
</comment>
<dbReference type="InterPro" id="IPR027179">
    <property type="entry name" value="CMC4"/>
</dbReference>
<dbReference type="PANTHER" id="PTHR15590:SF0">
    <property type="entry name" value="CX9C MOTIF-CONTAINING PROTEIN 4"/>
    <property type="match status" value="1"/>
</dbReference>
<keyword evidence="6" id="KW-1185">Reference proteome</keyword>
<keyword evidence="4" id="KW-1015">Disulfide bond</keyword>
<evidence type="ECO:0008006" key="7">
    <source>
        <dbReference type="Google" id="ProtNLM"/>
    </source>
</evidence>
<dbReference type="EMBL" id="BDGG01000003">
    <property type="protein sequence ID" value="GAU95894.1"/>
    <property type="molecule type" value="Genomic_DNA"/>
</dbReference>
<evidence type="ECO:0000313" key="5">
    <source>
        <dbReference type="EMBL" id="GAU95894.1"/>
    </source>
</evidence>
<reference evidence="5 6" key="1">
    <citation type="journal article" date="2016" name="Nat. Commun.">
        <title>Extremotolerant tardigrade genome and improved radiotolerance of human cultured cells by tardigrade-unique protein.</title>
        <authorList>
            <person name="Hashimoto T."/>
            <person name="Horikawa D.D."/>
            <person name="Saito Y."/>
            <person name="Kuwahara H."/>
            <person name="Kozuka-Hata H."/>
            <person name="Shin-I T."/>
            <person name="Minakuchi Y."/>
            <person name="Ohishi K."/>
            <person name="Motoyama A."/>
            <person name="Aizu T."/>
            <person name="Enomoto A."/>
            <person name="Kondo K."/>
            <person name="Tanaka S."/>
            <person name="Hara Y."/>
            <person name="Koshikawa S."/>
            <person name="Sagara H."/>
            <person name="Miura T."/>
            <person name="Yokobori S."/>
            <person name="Miyagawa K."/>
            <person name="Suzuki Y."/>
            <person name="Kubo T."/>
            <person name="Oyama M."/>
            <person name="Kohara Y."/>
            <person name="Fujiyama A."/>
            <person name="Arakawa K."/>
            <person name="Katayama T."/>
            <person name="Toyoda A."/>
            <person name="Kunieda T."/>
        </authorList>
    </citation>
    <scope>NUCLEOTIDE SEQUENCE [LARGE SCALE GENOMIC DNA]</scope>
    <source>
        <strain evidence="5 6">YOKOZUNA-1</strain>
    </source>
</reference>
<dbReference type="Pfam" id="PF08991">
    <property type="entry name" value="CMC4"/>
    <property type="match status" value="1"/>
</dbReference>
<proteinExistence type="inferred from homology"/>
<evidence type="ECO:0000256" key="3">
    <source>
        <dbReference type="ARBA" id="ARBA00023128"/>
    </source>
</evidence>
<dbReference type="OrthoDB" id="13601at2759"/>
<accession>A0A1D1V244</accession>
<evidence type="ECO:0000256" key="4">
    <source>
        <dbReference type="ARBA" id="ARBA00023157"/>
    </source>
</evidence>
<organism evidence="5 6">
    <name type="scientific">Ramazzottius varieornatus</name>
    <name type="common">Water bear</name>
    <name type="synonym">Tardigrade</name>
    <dbReference type="NCBI Taxonomy" id="947166"/>
    <lineage>
        <taxon>Eukaryota</taxon>
        <taxon>Metazoa</taxon>
        <taxon>Ecdysozoa</taxon>
        <taxon>Tardigrada</taxon>
        <taxon>Eutardigrada</taxon>
        <taxon>Parachela</taxon>
        <taxon>Hypsibioidea</taxon>
        <taxon>Ramazzottiidae</taxon>
        <taxon>Ramazzottius</taxon>
    </lineage>
</organism>
<gene>
    <name evidence="5" type="primary">RvY_07429-1</name>
    <name evidence="5" type="synonym">RvY_07429.1</name>
    <name evidence="5" type="ORF">RvY_07429</name>
</gene>
<dbReference type="PANTHER" id="PTHR15590">
    <property type="entry name" value="CX9C MOTIF-CONTAINING PROTEIN 4"/>
    <property type="match status" value="1"/>
</dbReference>
<evidence type="ECO:0000313" key="6">
    <source>
        <dbReference type="Proteomes" id="UP000186922"/>
    </source>
</evidence>
<dbReference type="PROSITE" id="PS51808">
    <property type="entry name" value="CHCH"/>
    <property type="match status" value="1"/>
</dbReference>
<dbReference type="GO" id="GO:0005739">
    <property type="term" value="C:mitochondrion"/>
    <property type="evidence" value="ECO:0007669"/>
    <property type="project" value="UniProtKB-SubCell"/>
</dbReference>
<sequence>MTDPCQAHACAIQTCLKQNNWQDSKCGKELQNLLDCCKKFQEGSPMCVGMRSQWEEKAAKKPST</sequence>
<dbReference type="SUPFAM" id="SSF47072">
    <property type="entry name" value="Cysteine alpha-hairpin motif"/>
    <property type="match status" value="1"/>
</dbReference>